<evidence type="ECO:0000259" key="5">
    <source>
        <dbReference type="PROSITE" id="PS50931"/>
    </source>
</evidence>
<dbReference type="Gene3D" id="1.10.10.10">
    <property type="entry name" value="Winged helix-like DNA-binding domain superfamily/Winged helix DNA-binding domain"/>
    <property type="match status" value="1"/>
</dbReference>
<dbReference type="InterPro" id="IPR000847">
    <property type="entry name" value="LysR_HTH_N"/>
</dbReference>
<dbReference type="InterPro" id="IPR050389">
    <property type="entry name" value="LysR-type_TF"/>
</dbReference>
<reference evidence="6" key="1">
    <citation type="journal article" date="2020" name="mSystems">
        <title>Genome- and Community-Level Interaction Insights into Carbon Utilization and Element Cycling Functions of Hydrothermarchaeota in Hydrothermal Sediment.</title>
        <authorList>
            <person name="Zhou Z."/>
            <person name="Liu Y."/>
            <person name="Xu W."/>
            <person name="Pan J."/>
            <person name="Luo Z.H."/>
            <person name="Li M."/>
        </authorList>
    </citation>
    <scope>NUCLEOTIDE SEQUENCE [LARGE SCALE GENOMIC DNA]</scope>
    <source>
        <strain evidence="6">SpSt-855</strain>
    </source>
</reference>
<dbReference type="InterPro" id="IPR005119">
    <property type="entry name" value="LysR_subst-bd"/>
</dbReference>
<dbReference type="SUPFAM" id="SSF53850">
    <property type="entry name" value="Periplasmic binding protein-like II"/>
    <property type="match status" value="1"/>
</dbReference>
<evidence type="ECO:0000256" key="4">
    <source>
        <dbReference type="ARBA" id="ARBA00023163"/>
    </source>
</evidence>
<evidence type="ECO:0000256" key="1">
    <source>
        <dbReference type="ARBA" id="ARBA00009437"/>
    </source>
</evidence>
<dbReference type="SUPFAM" id="SSF46785">
    <property type="entry name" value="Winged helix' DNA-binding domain"/>
    <property type="match status" value="1"/>
</dbReference>
<evidence type="ECO:0000256" key="3">
    <source>
        <dbReference type="ARBA" id="ARBA00023125"/>
    </source>
</evidence>
<gene>
    <name evidence="6" type="ORF">ENW50_09790</name>
</gene>
<dbReference type="PRINTS" id="PR00039">
    <property type="entry name" value="HTHLYSR"/>
</dbReference>
<organism evidence="6">
    <name type="scientific">Acidobacterium capsulatum</name>
    <dbReference type="NCBI Taxonomy" id="33075"/>
    <lineage>
        <taxon>Bacteria</taxon>
        <taxon>Pseudomonadati</taxon>
        <taxon>Acidobacteriota</taxon>
        <taxon>Terriglobia</taxon>
        <taxon>Terriglobales</taxon>
        <taxon>Acidobacteriaceae</taxon>
        <taxon>Acidobacterium</taxon>
    </lineage>
</organism>
<keyword evidence="4" id="KW-0804">Transcription</keyword>
<keyword evidence="3" id="KW-0238">DNA-binding</keyword>
<dbReference type="GO" id="GO:0003677">
    <property type="term" value="F:DNA binding"/>
    <property type="evidence" value="ECO:0007669"/>
    <property type="project" value="UniProtKB-KW"/>
</dbReference>
<dbReference type="EMBL" id="DTKL01000062">
    <property type="protein sequence ID" value="HGY94956.1"/>
    <property type="molecule type" value="Genomic_DNA"/>
</dbReference>
<accession>A0A7V4XTZ6</accession>
<dbReference type="InterPro" id="IPR037402">
    <property type="entry name" value="YidZ_PBP2"/>
</dbReference>
<protein>
    <submittedName>
        <fullName evidence="6">LysR family transcriptional regulator</fullName>
    </submittedName>
</protein>
<name>A0A7V4XTZ6_9BACT</name>
<dbReference type="PROSITE" id="PS50931">
    <property type="entry name" value="HTH_LYSR"/>
    <property type="match status" value="1"/>
</dbReference>
<evidence type="ECO:0000313" key="6">
    <source>
        <dbReference type="EMBL" id="HGY94956.1"/>
    </source>
</evidence>
<comment type="similarity">
    <text evidence="1">Belongs to the LysR transcriptional regulatory family.</text>
</comment>
<dbReference type="InterPro" id="IPR036388">
    <property type="entry name" value="WH-like_DNA-bd_sf"/>
</dbReference>
<keyword evidence="2" id="KW-0805">Transcription regulation</keyword>
<comment type="caution">
    <text evidence="6">The sequence shown here is derived from an EMBL/GenBank/DDBJ whole genome shotgun (WGS) entry which is preliminary data.</text>
</comment>
<dbReference type="Gene3D" id="3.40.190.10">
    <property type="entry name" value="Periplasmic binding protein-like II"/>
    <property type="match status" value="2"/>
</dbReference>
<dbReference type="PANTHER" id="PTHR30118">
    <property type="entry name" value="HTH-TYPE TRANSCRIPTIONAL REGULATOR LEUO-RELATED"/>
    <property type="match status" value="1"/>
</dbReference>
<evidence type="ECO:0000256" key="2">
    <source>
        <dbReference type="ARBA" id="ARBA00023015"/>
    </source>
</evidence>
<dbReference type="InterPro" id="IPR036390">
    <property type="entry name" value="WH_DNA-bd_sf"/>
</dbReference>
<dbReference type="PANTHER" id="PTHR30118:SF15">
    <property type="entry name" value="TRANSCRIPTIONAL REGULATORY PROTEIN"/>
    <property type="match status" value="1"/>
</dbReference>
<dbReference type="Pfam" id="PF03466">
    <property type="entry name" value="LysR_substrate"/>
    <property type="match status" value="1"/>
</dbReference>
<dbReference type="CDD" id="cd08417">
    <property type="entry name" value="PBP2_Nitroaromatics_like"/>
    <property type="match status" value="1"/>
</dbReference>
<dbReference type="GO" id="GO:0003700">
    <property type="term" value="F:DNA-binding transcription factor activity"/>
    <property type="evidence" value="ECO:0007669"/>
    <property type="project" value="InterPro"/>
</dbReference>
<dbReference type="Pfam" id="PF00126">
    <property type="entry name" value="HTH_1"/>
    <property type="match status" value="1"/>
</dbReference>
<sequence>MNTSQLRQVDLNLLVVFAVFAEERSVSAAATRLLLTQPAVSRALNRLRTMFNDDLFIRGKGRYELTPNAARILKELEVVLPRIDRLVRGSEFDPLKEEVVFNIACTDYALSILGPQITRRIISHGSKASLCFVVFSESVYQDLEQGHVDLAFQVHEERIPVSLATEKLFEEEMVCIVPNSWAKLSRLSLDRYAASGHVIVSLHDSVQAFPDKALLRHGIKRKSLLRVPHFLAALECVEATDLVATVPKRFAEKYARHFHVRVIAPPKELERYEYWMAWHPRLNSDSAHQWLRREVRLAARSL</sequence>
<proteinExistence type="inferred from homology"/>
<dbReference type="AlphaFoldDB" id="A0A7V4XTZ6"/>
<feature type="domain" description="HTH lysR-type" evidence="5">
    <location>
        <begin position="9"/>
        <end position="66"/>
    </location>
</feature>